<dbReference type="OrthoDB" id="1723190at2"/>
<feature type="transmembrane region" description="Helical" evidence="1">
    <location>
        <begin position="177"/>
        <end position="196"/>
    </location>
</feature>
<evidence type="ECO:0000313" key="2">
    <source>
        <dbReference type="EMBL" id="SFQ35941.1"/>
    </source>
</evidence>
<keyword evidence="1" id="KW-0472">Membrane</keyword>
<name>A0A1I5XVB6_9FIRM</name>
<organism evidence="2 3">
    <name type="scientific">Caldicoprobacter faecalis</name>
    <dbReference type="NCBI Taxonomy" id="937334"/>
    <lineage>
        <taxon>Bacteria</taxon>
        <taxon>Bacillati</taxon>
        <taxon>Bacillota</taxon>
        <taxon>Clostridia</taxon>
        <taxon>Caldicoprobacterales</taxon>
        <taxon>Caldicoprobacteraceae</taxon>
        <taxon>Caldicoprobacter</taxon>
    </lineage>
</organism>
<evidence type="ECO:0008006" key="4">
    <source>
        <dbReference type="Google" id="ProtNLM"/>
    </source>
</evidence>
<dbReference type="EMBL" id="FOXR01000031">
    <property type="protein sequence ID" value="SFQ35941.1"/>
    <property type="molecule type" value="Genomic_DNA"/>
</dbReference>
<keyword evidence="3" id="KW-1185">Reference proteome</keyword>
<reference evidence="2 3" key="1">
    <citation type="submission" date="2016-10" db="EMBL/GenBank/DDBJ databases">
        <authorList>
            <person name="de Groot N.N."/>
        </authorList>
    </citation>
    <scope>NUCLEOTIDE SEQUENCE [LARGE SCALE GENOMIC DNA]</scope>
    <source>
        <strain evidence="2 3">DSM 20678</strain>
    </source>
</reference>
<gene>
    <name evidence="2" type="ORF">SAMN05444406_13118</name>
</gene>
<feature type="transmembrane region" description="Helical" evidence="1">
    <location>
        <begin position="29"/>
        <end position="58"/>
    </location>
</feature>
<dbReference type="RefSeq" id="WP_092282671.1">
    <property type="nucleotide sequence ID" value="NZ_FOXR01000031.1"/>
</dbReference>
<sequence length="202" mass="22807">MGNYADFSKRLSKMEVYIQKELKEKTGRLVFLTLLLLIPNLFIKTIAILFLSASLLAYDIRHKNAELLYLLPFSKKELYLYNLIFLTILVVTTSVINQIFIETDMYSRLIFMLNSLTLLLSICGITMLFSGLGRDGFGWAIFMVILDAILGGLGSSDIHAFNFNPYSLISFTHQGNAVLSFLTSCAICLLSYLIFIRKGGEN</sequence>
<evidence type="ECO:0000313" key="3">
    <source>
        <dbReference type="Proteomes" id="UP000198577"/>
    </source>
</evidence>
<accession>A0A1I5XVB6</accession>
<proteinExistence type="predicted"/>
<dbReference type="AlphaFoldDB" id="A0A1I5XVB6"/>
<keyword evidence="1" id="KW-0812">Transmembrane</keyword>
<feature type="transmembrane region" description="Helical" evidence="1">
    <location>
        <begin position="136"/>
        <end position="156"/>
    </location>
</feature>
<evidence type="ECO:0000256" key="1">
    <source>
        <dbReference type="SAM" id="Phobius"/>
    </source>
</evidence>
<protein>
    <recommendedName>
        <fullName evidence="4">ABC-2 family transporter protein</fullName>
    </recommendedName>
</protein>
<keyword evidence="1" id="KW-1133">Transmembrane helix</keyword>
<dbReference type="STRING" id="937334.SAMN05444406_13118"/>
<dbReference type="Proteomes" id="UP000198577">
    <property type="component" value="Unassembled WGS sequence"/>
</dbReference>
<feature type="transmembrane region" description="Helical" evidence="1">
    <location>
        <begin position="78"/>
        <end position="97"/>
    </location>
</feature>
<feature type="transmembrane region" description="Helical" evidence="1">
    <location>
        <begin position="109"/>
        <end position="130"/>
    </location>
</feature>